<keyword evidence="2" id="KW-1133">Transmembrane helix</keyword>
<keyword evidence="4" id="KW-1185">Reference proteome</keyword>
<feature type="transmembrane region" description="Helical" evidence="2">
    <location>
        <begin position="81"/>
        <end position="99"/>
    </location>
</feature>
<feature type="transmembrane region" description="Helical" evidence="2">
    <location>
        <begin position="105"/>
        <end position="124"/>
    </location>
</feature>
<feature type="transmembrane region" description="Helical" evidence="2">
    <location>
        <begin position="51"/>
        <end position="69"/>
    </location>
</feature>
<proteinExistence type="predicted"/>
<dbReference type="PANTHER" id="PTHR37422:SF13">
    <property type="entry name" value="LIPOPOLYSACCHARIDE BIOSYNTHESIS PROTEIN PA4999-RELATED"/>
    <property type="match status" value="1"/>
</dbReference>
<evidence type="ECO:0008006" key="5">
    <source>
        <dbReference type="Google" id="ProtNLM"/>
    </source>
</evidence>
<sequence>MSSTTDTNLTRRVAEAMGVRDGAAVASFLMPLYFICTLLPISLTIAGQSLSPLRVLLLVLFIPFAARILQGKVGRVTPVDLLMAAHAAWIFLALIVVHGTSRIPYAGITVVELVGGYLLGRVLVRGVDDYRRMIRFLLNSLIFLLPFALIELITGTIVIAEIVGNVFETISRGRSAYGRMGLERVYAVFAHPILYGLFCSLAIANLYYMARGKGFLRFTGMLFATFMTFMSLSSAPLLACMLQFMLIAWDKITKGKWKLLIILSITFYVVIDSLSNRTPVTILIETLTFNASTGWTRIAIFEYGMRNAMANPLFGIGFNDWVRPFWLTSSVDNFWLFTAMSYGFPAVIFLIIAMLIHFAASMRAQLKGDDRLRIRTGHLITLAAICFTLATVHMWGAAAVFVMFYIGSGAWIYTSESALRDADDEPIEEDSGSSTYARGQAEPRYTRFAPSKKRQDRRERR</sequence>
<dbReference type="RefSeq" id="WP_100161821.1">
    <property type="nucleotide sequence ID" value="NZ_PGTB01000015.1"/>
</dbReference>
<dbReference type="OrthoDB" id="264250at2"/>
<feature type="transmembrane region" description="Helical" evidence="2">
    <location>
        <begin position="21"/>
        <end position="45"/>
    </location>
</feature>
<dbReference type="Proteomes" id="UP000231553">
    <property type="component" value="Unassembled WGS sequence"/>
</dbReference>
<feature type="transmembrane region" description="Helical" evidence="2">
    <location>
        <begin position="136"/>
        <end position="164"/>
    </location>
</feature>
<evidence type="ECO:0000256" key="2">
    <source>
        <dbReference type="SAM" id="Phobius"/>
    </source>
</evidence>
<name>A0A2M8J3S5_9RHOB</name>
<dbReference type="AlphaFoldDB" id="A0A2M8J3S5"/>
<protein>
    <recommendedName>
        <fullName evidence="5">O-antigen ligase domain-containing protein</fullName>
    </recommendedName>
</protein>
<dbReference type="InterPro" id="IPR051533">
    <property type="entry name" value="WaaL-like"/>
</dbReference>
<feature type="transmembrane region" description="Helical" evidence="2">
    <location>
        <begin position="220"/>
        <end position="245"/>
    </location>
</feature>
<evidence type="ECO:0000256" key="1">
    <source>
        <dbReference type="SAM" id="MobiDB-lite"/>
    </source>
</evidence>
<reference evidence="3 4" key="1">
    <citation type="journal article" date="2018" name="Int. J. Syst. Evol. Microbiol.">
        <title>Pseudooceanicola lipolyticus sp. nov., a marine alphaproteobacterium, reclassification of Oceanicola flagellatus as Pseudooceanicola flagellatus comb. nov. and emended description of the genus Pseudooceanicola.</title>
        <authorList>
            <person name="Huang M.-M."/>
            <person name="Guo L.-L."/>
            <person name="Wu Y.-H."/>
            <person name="Lai Q.-L."/>
            <person name="Shao Z.-Z."/>
            <person name="Wang C.-S."/>
            <person name="Wu M."/>
            <person name="Xu X.-W."/>
        </authorList>
    </citation>
    <scope>NUCLEOTIDE SEQUENCE [LARGE SCALE GENOMIC DNA]</scope>
    <source>
        <strain evidence="3 4">157</strain>
    </source>
</reference>
<feature type="region of interest" description="Disordered" evidence="1">
    <location>
        <begin position="423"/>
        <end position="461"/>
    </location>
</feature>
<keyword evidence="2" id="KW-0812">Transmembrane</keyword>
<organism evidence="3 4">
    <name type="scientific">Pseudooceanicola lipolyticus</name>
    <dbReference type="NCBI Taxonomy" id="2029104"/>
    <lineage>
        <taxon>Bacteria</taxon>
        <taxon>Pseudomonadati</taxon>
        <taxon>Pseudomonadota</taxon>
        <taxon>Alphaproteobacteria</taxon>
        <taxon>Rhodobacterales</taxon>
        <taxon>Paracoccaceae</taxon>
        <taxon>Pseudooceanicola</taxon>
    </lineage>
</organism>
<feature type="transmembrane region" description="Helical" evidence="2">
    <location>
        <begin position="184"/>
        <end position="208"/>
    </location>
</feature>
<evidence type="ECO:0000313" key="3">
    <source>
        <dbReference type="EMBL" id="PJE37441.1"/>
    </source>
</evidence>
<feature type="transmembrane region" description="Helical" evidence="2">
    <location>
        <begin position="334"/>
        <end position="358"/>
    </location>
</feature>
<comment type="caution">
    <text evidence="3">The sequence shown here is derived from an EMBL/GenBank/DDBJ whole genome shotgun (WGS) entry which is preliminary data.</text>
</comment>
<accession>A0A2M8J3S5</accession>
<feature type="transmembrane region" description="Helical" evidence="2">
    <location>
        <begin position="379"/>
        <end position="406"/>
    </location>
</feature>
<keyword evidence="2" id="KW-0472">Membrane</keyword>
<evidence type="ECO:0000313" key="4">
    <source>
        <dbReference type="Proteomes" id="UP000231553"/>
    </source>
</evidence>
<dbReference type="PANTHER" id="PTHR37422">
    <property type="entry name" value="TEICHURONIC ACID BIOSYNTHESIS PROTEIN TUAE"/>
    <property type="match status" value="1"/>
</dbReference>
<gene>
    <name evidence="3" type="ORF">CVM52_07150</name>
</gene>
<dbReference type="EMBL" id="PGTB01000015">
    <property type="protein sequence ID" value="PJE37441.1"/>
    <property type="molecule type" value="Genomic_DNA"/>
</dbReference>